<dbReference type="SMART" id="SM00351">
    <property type="entry name" value="PAX"/>
    <property type="match status" value="1"/>
</dbReference>
<feature type="region of interest" description="Disordered" evidence="8">
    <location>
        <begin position="86"/>
        <end position="131"/>
    </location>
</feature>
<reference evidence="11" key="1">
    <citation type="submission" date="2022-11" db="UniProtKB">
        <authorList>
            <consortium name="WormBaseParasite"/>
        </authorList>
    </citation>
    <scope>IDENTIFICATION</scope>
</reference>
<sequence length="207" mass="23467">MNHSWNSTVKSDGTIIMPIKIDSSLQSRWCHCIIDISTPATLERDFYAWLNGDETIMRQTTPCCIFASSSNSPSYKSYFMPKSDGDENNPCSISSESTNSNIVETSPPLKKKPRNRRKVANSSDKGRGTNLYGRPYCPGRPLCMDERYRIIHLYQTGMKVNAISKELCISHGCVSKIITRYRETGLLVPSSHSQYRRKRRAKTEATN</sequence>
<comment type="subcellular location">
    <subcellularLocation>
        <location evidence="1">Nucleus</location>
    </subcellularLocation>
</comment>
<evidence type="ECO:0000256" key="5">
    <source>
        <dbReference type="ARBA" id="ARBA00023125"/>
    </source>
</evidence>
<dbReference type="PROSITE" id="PS51057">
    <property type="entry name" value="PAIRED_2"/>
    <property type="match status" value="1"/>
</dbReference>
<dbReference type="InterPro" id="IPR001523">
    <property type="entry name" value="Paired_dom"/>
</dbReference>
<accession>A0A914Z701</accession>
<keyword evidence="6" id="KW-0804">Transcription</keyword>
<feature type="domain" description="Paired" evidence="9">
    <location>
        <begin position="125"/>
        <end position="207"/>
    </location>
</feature>
<evidence type="ECO:0000256" key="6">
    <source>
        <dbReference type="ARBA" id="ARBA00023163"/>
    </source>
</evidence>
<evidence type="ECO:0000313" key="11">
    <source>
        <dbReference type="WBParaSite" id="PSU_v2.g7683.t1"/>
    </source>
</evidence>
<keyword evidence="4" id="KW-0805">Transcription regulation</keyword>
<dbReference type="Proteomes" id="UP000887577">
    <property type="component" value="Unplaced"/>
</dbReference>
<dbReference type="PANTHER" id="PTHR45636:SF27">
    <property type="entry name" value="PAIRED DOMAIN-CONTAINING PROTEIN"/>
    <property type="match status" value="1"/>
</dbReference>
<evidence type="ECO:0000256" key="4">
    <source>
        <dbReference type="ARBA" id="ARBA00023015"/>
    </source>
</evidence>
<feature type="compositionally biased region" description="Polar residues" evidence="8">
    <location>
        <begin position="89"/>
        <end position="104"/>
    </location>
</feature>
<dbReference type="SUPFAM" id="SSF46689">
    <property type="entry name" value="Homeodomain-like"/>
    <property type="match status" value="1"/>
</dbReference>
<dbReference type="PRINTS" id="PR00027">
    <property type="entry name" value="PAIREDBOX"/>
</dbReference>
<organism evidence="10 11">
    <name type="scientific">Panagrolaimus superbus</name>
    <dbReference type="NCBI Taxonomy" id="310955"/>
    <lineage>
        <taxon>Eukaryota</taxon>
        <taxon>Metazoa</taxon>
        <taxon>Ecdysozoa</taxon>
        <taxon>Nematoda</taxon>
        <taxon>Chromadorea</taxon>
        <taxon>Rhabditida</taxon>
        <taxon>Tylenchina</taxon>
        <taxon>Panagrolaimomorpha</taxon>
        <taxon>Panagrolaimoidea</taxon>
        <taxon>Panagrolaimidae</taxon>
        <taxon>Panagrolaimus</taxon>
    </lineage>
</organism>
<evidence type="ECO:0000259" key="9">
    <source>
        <dbReference type="PROSITE" id="PS51057"/>
    </source>
</evidence>
<dbReference type="WBParaSite" id="PSU_v2.g7683.t1">
    <property type="protein sequence ID" value="PSU_v2.g7683.t1"/>
    <property type="gene ID" value="PSU_v2.g7683"/>
</dbReference>
<keyword evidence="5" id="KW-0238">DNA-binding</keyword>
<keyword evidence="10" id="KW-1185">Reference proteome</keyword>
<evidence type="ECO:0000256" key="7">
    <source>
        <dbReference type="ARBA" id="ARBA00023242"/>
    </source>
</evidence>
<dbReference type="Pfam" id="PF00292">
    <property type="entry name" value="PAX"/>
    <property type="match status" value="1"/>
</dbReference>
<dbReference type="GO" id="GO:0005634">
    <property type="term" value="C:nucleus"/>
    <property type="evidence" value="ECO:0007669"/>
    <property type="project" value="UniProtKB-SubCell"/>
</dbReference>
<proteinExistence type="predicted"/>
<dbReference type="GO" id="GO:0000978">
    <property type="term" value="F:RNA polymerase II cis-regulatory region sequence-specific DNA binding"/>
    <property type="evidence" value="ECO:0007669"/>
    <property type="project" value="TreeGrafter"/>
</dbReference>
<protein>
    <submittedName>
        <fullName evidence="11">Paired domain-containing protein</fullName>
    </submittedName>
</protein>
<feature type="compositionally biased region" description="Basic residues" evidence="8">
    <location>
        <begin position="109"/>
        <end position="119"/>
    </location>
</feature>
<dbReference type="InterPro" id="IPR009057">
    <property type="entry name" value="Homeodomain-like_sf"/>
</dbReference>
<keyword evidence="7" id="KW-0539">Nucleus</keyword>
<evidence type="ECO:0000256" key="1">
    <source>
        <dbReference type="ARBA" id="ARBA00004123"/>
    </source>
</evidence>
<dbReference type="Gene3D" id="1.10.10.10">
    <property type="entry name" value="Winged helix-like DNA-binding domain superfamily/Winged helix DNA-binding domain"/>
    <property type="match status" value="1"/>
</dbReference>
<dbReference type="PANTHER" id="PTHR45636">
    <property type="entry name" value="PAIRED BOX PROTEIN PAX-6-RELATED-RELATED"/>
    <property type="match status" value="1"/>
</dbReference>
<keyword evidence="2" id="KW-0217">Developmental protein</keyword>
<evidence type="ECO:0000256" key="2">
    <source>
        <dbReference type="ARBA" id="ARBA00022473"/>
    </source>
</evidence>
<dbReference type="InterPro" id="IPR043565">
    <property type="entry name" value="PAX_fam"/>
</dbReference>
<evidence type="ECO:0000256" key="8">
    <source>
        <dbReference type="SAM" id="MobiDB-lite"/>
    </source>
</evidence>
<keyword evidence="3" id="KW-0563">Paired box</keyword>
<evidence type="ECO:0000256" key="3">
    <source>
        <dbReference type="ARBA" id="ARBA00022724"/>
    </source>
</evidence>
<name>A0A914Z701_9BILA</name>
<dbReference type="InterPro" id="IPR036388">
    <property type="entry name" value="WH-like_DNA-bd_sf"/>
</dbReference>
<dbReference type="AlphaFoldDB" id="A0A914Z701"/>
<dbReference type="GO" id="GO:0000981">
    <property type="term" value="F:DNA-binding transcription factor activity, RNA polymerase II-specific"/>
    <property type="evidence" value="ECO:0007669"/>
    <property type="project" value="TreeGrafter"/>
</dbReference>
<evidence type="ECO:0000313" key="10">
    <source>
        <dbReference type="Proteomes" id="UP000887577"/>
    </source>
</evidence>